<proteinExistence type="predicted"/>
<dbReference type="RefSeq" id="WP_011565522.1">
    <property type="nucleotide sequence ID" value="NC_008148.1"/>
</dbReference>
<dbReference type="AlphaFoldDB" id="Q1ASW5"/>
<reference evidence="5 6" key="1">
    <citation type="submission" date="2006-06" db="EMBL/GenBank/DDBJ databases">
        <title>Complete sequence of Rubrobacter xylanophilus DSM 9941.</title>
        <authorList>
            <consortium name="US DOE Joint Genome Institute"/>
            <person name="Copeland A."/>
            <person name="Lucas S."/>
            <person name="Lapidus A."/>
            <person name="Barry K."/>
            <person name="Detter J.C."/>
            <person name="Glavina del Rio T."/>
            <person name="Hammon N."/>
            <person name="Israni S."/>
            <person name="Dalin E."/>
            <person name="Tice H."/>
            <person name="Pitluck S."/>
            <person name="Munk A.C."/>
            <person name="Brettin T."/>
            <person name="Bruce D."/>
            <person name="Han C."/>
            <person name="Tapia R."/>
            <person name="Gilna P."/>
            <person name="Schmutz J."/>
            <person name="Larimer F."/>
            <person name="Land M."/>
            <person name="Hauser L."/>
            <person name="Kyrpides N."/>
            <person name="Lykidis A."/>
            <person name="da Costa M.S."/>
            <person name="Rainey F.A."/>
            <person name="Empadinhas N."/>
            <person name="Jolivet E."/>
            <person name="Battista J.R."/>
            <person name="Richardson P."/>
        </authorList>
    </citation>
    <scope>NUCLEOTIDE SEQUENCE [LARGE SCALE GENOMIC DNA]</scope>
    <source>
        <strain evidence="6">DSM 9941 / NBRC 16129 / PRD-1</strain>
    </source>
</reference>
<dbReference type="InterPro" id="IPR014718">
    <property type="entry name" value="GH-type_carb-bd"/>
</dbReference>
<dbReference type="Pfam" id="PF17678">
    <property type="entry name" value="Glyco_hydro_92N"/>
    <property type="match status" value="1"/>
</dbReference>
<dbReference type="InterPro" id="IPR050883">
    <property type="entry name" value="PNGase"/>
</dbReference>
<organism evidence="5 6">
    <name type="scientific">Rubrobacter xylanophilus (strain DSM 9941 / JCM 11954 / NBRC 16129 / PRD-1)</name>
    <dbReference type="NCBI Taxonomy" id="266117"/>
    <lineage>
        <taxon>Bacteria</taxon>
        <taxon>Bacillati</taxon>
        <taxon>Actinomycetota</taxon>
        <taxon>Rubrobacteria</taxon>
        <taxon>Rubrobacterales</taxon>
        <taxon>Rubrobacteraceae</taxon>
        <taxon>Rubrobacter</taxon>
    </lineage>
</organism>
<dbReference type="InterPro" id="IPR005887">
    <property type="entry name" value="GH92_a_mannosidase_put"/>
</dbReference>
<dbReference type="NCBIfam" id="TIGR01180">
    <property type="entry name" value="aman2_put"/>
    <property type="match status" value="1"/>
</dbReference>
<evidence type="ECO:0000259" key="3">
    <source>
        <dbReference type="Pfam" id="PF07971"/>
    </source>
</evidence>
<dbReference type="GO" id="GO:0030246">
    <property type="term" value="F:carbohydrate binding"/>
    <property type="evidence" value="ECO:0007669"/>
    <property type="project" value="InterPro"/>
</dbReference>
<evidence type="ECO:0000256" key="1">
    <source>
        <dbReference type="SAM" id="MobiDB-lite"/>
    </source>
</evidence>
<dbReference type="InterPro" id="IPR041371">
    <property type="entry name" value="GH92_N"/>
</dbReference>
<dbReference type="KEGG" id="rxy:Rxyl_2596"/>
<dbReference type="Gene3D" id="1.20.1050.60">
    <property type="entry name" value="alpha-1,2-mannosidase"/>
    <property type="match status" value="1"/>
</dbReference>
<feature type="chain" id="PRO_5004187531" evidence="2">
    <location>
        <begin position="29"/>
        <end position="827"/>
    </location>
</feature>
<feature type="region of interest" description="Disordered" evidence="1">
    <location>
        <begin position="762"/>
        <end position="827"/>
    </location>
</feature>
<gene>
    <name evidence="5" type="ordered locus">Rxyl_2596</name>
</gene>
<protein>
    <submittedName>
        <fullName evidence="5">Alpha-1,2-mannosidase, putative</fullName>
    </submittedName>
</protein>
<dbReference type="Pfam" id="PF07971">
    <property type="entry name" value="Glyco_hydro_92"/>
    <property type="match status" value="1"/>
</dbReference>
<dbReference type="FunFam" id="3.30.2080.10:FF:000001">
    <property type="entry name" value="Alpha-1,2-mannosidase subfamily"/>
    <property type="match status" value="1"/>
</dbReference>
<dbReference type="Gene3D" id="1.20.1610.10">
    <property type="entry name" value="alpha-1,2-mannosidases domains"/>
    <property type="match status" value="1"/>
</dbReference>
<evidence type="ECO:0000313" key="5">
    <source>
        <dbReference type="EMBL" id="ABG05513.1"/>
    </source>
</evidence>
<keyword evidence="6" id="KW-1185">Reference proteome</keyword>
<dbReference type="GO" id="GO:0006516">
    <property type="term" value="P:glycoprotein catabolic process"/>
    <property type="evidence" value="ECO:0007669"/>
    <property type="project" value="TreeGrafter"/>
</dbReference>
<sequence length="827" mass="91136">MGMTRTASCAALLCAILAVLAPAGGVFAREAGEEGFGEPASYVNPFIGTQRDGNTFPGPVVPFGMVQLSPDTGHYAGYSYDDPQIRGFSHTHLSGVGCATHGDVPFMPTTGEVRETAPEEYGSGFDHASERAEPGYYAVTLDRYGVRAELTATERTGWHRYTFPEGQGGNVLINVGESLSAEFDAGVWISGDDTVEGFVTSGNFCASDNRYTVYFSARFDRPFERFGTWDGGTITGGSRRAEGPDAGAYVSFGTGGSREVVARVGISYVSVEGARRNLEAEASGRSFDEVRERAREAWNRELSRVEISGAGPDQRAVFYTALYHALLHPNIFSDADGRYMGWDGRVHRTDGGAQYANFSLWDTYRPQHQLLALLVPERAEDMLGSLLDIEREAGWLPKWALNNAETNVMTGDPVTPVLVDGYLKGLLAGREREAYRALYKNATRRPPEDSRFAGRAGAGDYARLGYVPYDPSRPGKPGDNDYHHGASATLEYALSDCAMALMARDLGYREDYGFFLERAHSYRNLWDRSTGFFRPRLPDGSFLTPYDPKGNQGFHEGTAHQYHWLVPQNFPDLIRLSGGREETSRRLDYFFAYRELLRDPEGTARNVWVSGPYDYYGADRYNPNNEPDLHSPYAYLWTGEPHKTADVVRAQRTLFTNGPDGMTGNDDLGTMSAWYVFSSIGLYPVMGGADYYALTSPAYERVEIRLHPGFYGAPSLVIEAPGASEENRYVRGVTLNGKPHRSSWIPHERIREGARLGFELGPSPAGWATRPSEAPPAACGAKTPVTRSLYLKPPPPRPPSRRAGRRASRSSRPSPRPPRGGWRAGST</sequence>
<dbReference type="CAZy" id="GH92">
    <property type="family name" value="Glycoside Hydrolase Family 92"/>
</dbReference>
<name>Q1ASW5_RUBXD</name>
<dbReference type="eggNOG" id="COG3537">
    <property type="taxonomic scope" value="Bacteria"/>
</dbReference>
<feature type="compositionally biased region" description="Basic residues" evidence="1">
    <location>
        <begin position="799"/>
        <end position="809"/>
    </location>
</feature>
<accession>Q1ASW5</accession>
<evidence type="ECO:0000256" key="2">
    <source>
        <dbReference type="SAM" id="SignalP"/>
    </source>
</evidence>
<dbReference type="PANTHER" id="PTHR12143">
    <property type="entry name" value="PEPTIDE N-GLYCANASE PNGASE -RELATED"/>
    <property type="match status" value="1"/>
</dbReference>
<dbReference type="PANTHER" id="PTHR12143:SF39">
    <property type="entry name" value="SECRETED PROTEIN"/>
    <property type="match status" value="1"/>
</dbReference>
<dbReference type="GO" id="GO:0005829">
    <property type="term" value="C:cytosol"/>
    <property type="evidence" value="ECO:0007669"/>
    <property type="project" value="TreeGrafter"/>
</dbReference>
<dbReference type="Gene3D" id="2.70.98.10">
    <property type="match status" value="1"/>
</dbReference>
<dbReference type="GO" id="GO:0005975">
    <property type="term" value="P:carbohydrate metabolic process"/>
    <property type="evidence" value="ECO:0007669"/>
    <property type="project" value="InterPro"/>
</dbReference>
<dbReference type="Proteomes" id="UP000006637">
    <property type="component" value="Chromosome"/>
</dbReference>
<dbReference type="EMBL" id="CP000386">
    <property type="protein sequence ID" value="ABG05513.1"/>
    <property type="molecule type" value="Genomic_DNA"/>
</dbReference>
<dbReference type="GO" id="GO:0000224">
    <property type="term" value="F:peptide-N4-(N-acetyl-beta-glucosaminyl)asparagine amidase activity"/>
    <property type="evidence" value="ECO:0007669"/>
    <property type="project" value="TreeGrafter"/>
</dbReference>
<dbReference type="HOGENOM" id="CLU_003690_2_0_11"/>
<feature type="domain" description="Glycosyl hydrolase family 92" evidence="3">
    <location>
        <begin position="273"/>
        <end position="762"/>
    </location>
</feature>
<feature type="signal peptide" evidence="2">
    <location>
        <begin position="1"/>
        <end position="28"/>
    </location>
</feature>
<dbReference type="InterPro" id="IPR008928">
    <property type="entry name" value="6-hairpin_glycosidase_sf"/>
</dbReference>
<dbReference type="STRING" id="266117.Rxyl_2596"/>
<dbReference type="Gene3D" id="3.30.2080.10">
    <property type="entry name" value="GH92 mannosidase domain"/>
    <property type="match status" value="1"/>
</dbReference>
<dbReference type="SUPFAM" id="SSF48208">
    <property type="entry name" value="Six-hairpin glycosidases"/>
    <property type="match status" value="1"/>
</dbReference>
<evidence type="ECO:0000313" key="6">
    <source>
        <dbReference type="Proteomes" id="UP000006637"/>
    </source>
</evidence>
<keyword evidence="2" id="KW-0732">Signal</keyword>
<evidence type="ECO:0000259" key="4">
    <source>
        <dbReference type="Pfam" id="PF17678"/>
    </source>
</evidence>
<dbReference type="InterPro" id="IPR012939">
    <property type="entry name" value="Glyco_hydro_92"/>
</dbReference>
<feature type="domain" description="Glycosyl hydrolase family 92 N-terminal" evidence="4">
    <location>
        <begin position="42"/>
        <end position="267"/>
    </location>
</feature>
<dbReference type="PhylomeDB" id="Q1ASW5"/>